<protein>
    <recommendedName>
        <fullName evidence="6">Lipoprotein</fullName>
    </recommendedName>
</protein>
<evidence type="ECO:0000256" key="5">
    <source>
        <dbReference type="ARBA" id="ARBA00023288"/>
    </source>
</evidence>
<comment type="similarity">
    <text evidence="6">Belongs to the nlpA lipoprotein family.</text>
</comment>
<evidence type="ECO:0000256" key="4">
    <source>
        <dbReference type="ARBA" id="ARBA00023139"/>
    </source>
</evidence>
<evidence type="ECO:0000256" key="6">
    <source>
        <dbReference type="PIRNR" id="PIRNR002854"/>
    </source>
</evidence>
<dbReference type="SUPFAM" id="SSF53850">
    <property type="entry name" value="Periplasmic binding protein-like II"/>
    <property type="match status" value="1"/>
</dbReference>
<organism evidence="7 8">
    <name type="scientific">Romboutsia faecis</name>
    <dbReference type="NCBI Taxonomy" id="2764597"/>
    <lineage>
        <taxon>Bacteria</taxon>
        <taxon>Bacillati</taxon>
        <taxon>Bacillota</taxon>
        <taxon>Clostridia</taxon>
        <taxon>Peptostreptococcales</taxon>
        <taxon>Peptostreptococcaceae</taxon>
        <taxon>Romboutsia</taxon>
    </lineage>
</organism>
<gene>
    <name evidence="7" type="ORF">H8923_00350</name>
</gene>
<keyword evidence="5 6" id="KW-0449">Lipoprotein</keyword>
<reference evidence="7 8" key="1">
    <citation type="submission" date="2020-08" db="EMBL/GenBank/DDBJ databases">
        <authorList>
            <person name="Liu C."/>
            <person name="Sun Q."/>
        </authorList>
    </citation>
    <scope>NUCLEOTIDE SEQUENCE [LARGE SCALE GENOMIC DNA]</scope>
    <source>
        <strain evidence="7 8">NSJ-18</strain>
    </source>
</reference>
<sequence>MKLKKLLGLGLATVILVSSVGCSSSKGEKDAVDAADSSENKKIVVGASAIPHAEILEEIKPLVEAKGYELEVKVFDDYVLPNTGLEEGALDANYFQHVPYLEETVSQKGYKLTYTAKVHLEPMGIYSEKIKKLDELANGAKIAIPNDPTNGSRAIQLLANNGLLKVENKDLLTVKDITENPKNIELLEIEAPQLPSVLVDVDAAVINTNYALSANLNPTKDAISIESIDSPYSNILACREDNKDSKKIKVLTEALTSNEAKAFIEEKYQGSIIPSF</sequence>
<evidence type="ECO:0000256" key="3">
    <source>
        <dbReference type="ARBA" id="ARBA00023136"/>
    </source>
</evidence>
<evidence type="ECO:0000256" key="1">
    <source>
        <dbReference type="ARBA" id="ARBA00004635"/>
    </source>
</evidence>
<dbReference type="Gene3D" id="3.40.190.10">
    <property type="entry name" value="Periplasmic binding protein-like II"/>
    <property type="match status" value="2"/>
</dbReference>
<accession>A0ABR7JK60</accession>
<evidence type="ECO:0000313" key="8">
    <source>
        <dbReference type="Proteomes" id="UP000609849"/>
    </source>
</evidence>
<dbReference type="Pfam" id="PF03180">
    <property type="entry name" value="Lipoprotein_9"/>
    <property type="match status" value="1"/>
</dbReference>
<dbReference type="PANTHER" id="PTHR30429:SF0">
    <property type="entry name" value="METHIONINE-BINDING LIPOPROTEIN METQ"/>
    <property type="match status" value="1"/>
</dbReference>
<keyword evidence="2" id="KW-0732">Signal</keyword>
<dbReference type="EMBL" id="JACRWE010000001">
    <property type="protein sequence ID" value="MBC5995195.1"/>
    <property type="molecule type" value="Genomic_DNA"/>
</dbReference>
<evidence type="ECO:0000256" key="2">
    <source>
        <dbReference type="ARBA" id="ARBA00022729"/>
    </source>
</evidence>
<comment type="subcellular location">
    <subcellularLocation>
        <location evidence="1">Membrane</location>
        <topology evidence="1">Lipid-anchor</topology>
    </subcellularLocation>
</comment>
<dbReference type="PROSITE" id="PS51257">
    <property type="entry name" value="PROKAR_LIPOPROTEIN"/>
    <property type="match status" value="1"/>
</dbReference>
<comment type="caution">
    <text evidence="7">The sequence shown here is derived from an EMBL/GenBank/DDBJ whole genome shotgun (WGS) entry which is preliminary data.</text>
</comment>
<dbReference type="InterPro" id="IPR004872">
    <property type="entry name" value="Lipoprotein_NlpA"/>
</dbReference>
<name>A0ABR7JK60_9FIRM</name>
<dbReference type="Proteomes" id="UP000609849">
    <property type="component" value="Unassembled WGS sequence"/>
</dbReference>
<keyword evidence="8" id="KW-1185">Reference proteome</keyword>
<dbReference type="PIRSF" id="PIRSF002854">
    <property type="entry name" value="MetQ"/>
    <property type="match status" value="1"/>
</dbReference>
<dbReference type="PANTHER" id="PTHR30429">
    <property type="entry name" value="D-METHIONINE-BINDING LIPOPROTEIN METQ"/>
    <property type="match status" value="1"/>
</dbReference>
<keyword evidence="4" id="KW-0564">Palmitate</keyword>
<dbReference type="RefSeq" id="WP_153972896.1">
    <property type="nucleotide sequence ID" value="NZ_JACRWE010000001.1"/>
</dbReference>
<dbReference type="CDD" id="cd13597">
    <property type="entry name" value="PBP2_lipoprotein_Tp32"/>
    <property type="match status" value="1"/>
</dbReference>
<keyword evidence="3" id="KW-0472">Membrane</keyword>
<evidence type="ECO:0000313" key="7">
    <source>
        <dbReference type="EMBL" id="MBC5995195.1"/>
    </source>
</evidence>
<proteinExistence type="inferred from homology"/>